<comment type="catalytic activity">
    <reaction evidence="4">
        <text>(6S)-5-formyl-5,6,7,8-tetrahydrofolate + ATP = (6R)-5,10-methenyltetrahydrofolate + ADP + phosphate</text>
        <dbReference type="Rhea" id="RHEA:10488"/>
        <dbReference type="ChEBI" id="CHEBI:30616"/>
        <dbReference type="ChEBI" id="CHEBI:43474"/>
        <dbReference type="ChEBI" id="CHEBI:57455"/>
        <dbReference type="ChEBI" id="CHEBI:57457"/>
        <dbReference type="ChEBI" id="CHEBI:456216"/>
        <dbReference type="EC" id="6.3.3.2"/>
    </reaction>
</comment>
<dbReference type="NCBIfam" id="TIGR02727">
    <property type="entry name" value="MTHFS_bact"/>
    <property type="match status" value="1"/>
</dbReference>
<keyword evidence="3 4" id="KW-0067">ATP-binding</keyword>
<evidence type="ECO:0000256" key="4">
    <source>
        <dbReference type="RuleBase" id="RU361279"/>
    </source>
</evidence>
<dbReference type="PIRSF" id="PIRSF006806">
    <property type="entry name" value="FTHF_cligase"/>
    <property type="match status" value="1"/>
</dbReference>
<keyword evidence="5" id="KW-0436">Ligase</keyword>
<evidence type="ECO:0000313" key="6">
    <source>
        <dbReference type="Proteomes" id="UP000297225"/>
    </source>
</evidence>
<comment type="cofactor">
    <cofactor evidence="4">
        <name>Mg(2+)</name>
        <dbReference type="ChEBI" id="CHEBI:18420"/>
    </cofactor>
</comment>
<organism evidence="5 6">
    <name type="scientific">Porphyromonas levii</name>
    <dbReference type="NCBI Taxonomy" id="28114"/>
    <lineage>
        <taxon>Bacteria</taxon>
        <taxon>Pseudomonadati</taxon>
        <taxon>Bacteroidota</taxon>
        <taxon>Bacteroidia</taxon>
        <taxon>Bacteroidales</taxon>
        <taxon>Porphyromonadaceae</taxon>
        <taxon>Porphyromonas</taxon>
    </lineage>
</organism>
<dbReference type="InterPro" id="IPR037171">
    <property type="entry name" value="NagB/RpiA_transferase-like"/>
</dbReference>
<keyword evidence="2 4" id="KW-0547">Nucleotide-binding</keyword>
<protein>
    <recommendedName>
        <fullName evidence="4">5-formyltetrahydrofolate cyclo-ligase</fullName>
        <ecNumber evidence="4">6.3.3.2</ecNumber>
    </recommendedName>
</protein>
<dbReference type="PANTHER" id="PTHR23407">
    <property type="entry name" value="ATPASE INHIBITOR/5-FORMYLTETRAHYDROFOLATE CYCLO-LIGASE"/>
    <property type="match status" value="1"/>
</dbReference>
<dbReference type="GO" id="GO:0009396">
    <property type="term" value="P:folic acid-containing compound biosynthetic process"/>
    <property type="evidence" value="ECO:0007669"/>
    <property type="project" value="TreeGrafter"/>
</dbReference>
<evidence type="ECO:0000256" key="3">
    <source>
        <dbReference type="ARBA" id="ARBA00022840"/>
    </source>
</evidence>
<evidence type="ECO:0000313" key="5">
    <source>
        <dbReference type="EMBL" id="TFH97263.1"/>
    </source>
</evidence>
<dbReference type="Proteomes" id="UP000297225">
    <property type="component" value="Unassembled WGS sequence"/>
</dbReference>
<keyword evidence="4" id="KW-0479">Metal-binding</keyword>
<sequence length="187" mass="21534">MEKKEVRKIVRERKKQITLDERVEISRVVSEKAFDVLKSMPATKVALFLSMPDEVDTSHLIHLLVEQGKHTILVPRVEDDTTINFYRLGNIDTYDLSSLGIKEPSDDISQALVPEVMIVPGVAFDTFGGRVGRGRGYYDRYFQRYPEAIRQKIAIAYHLQVMTEELPMDPFDQSMDMLLTEQSSYVF</sequence>
<dbReference type="InterPro" id="IPR002698">
    <property type="entry name" value="FTHF_cligase"/>
</dbReference>
<dbReference type="OrthoDB" id="9801938at2"/>
<comment type="similarity">
    <text evidence="1 4">Belongs to the 5-formyltetrahydrofolate cyclo-ligase family.</text>
</comment>
<dbReference type="AlphaFoldDB" id="A0A4Y8WS84"/>
<dbReference type="GO" id="GO:0035999">
    <property type="term" value="P:tetrahydrofolate interconversion"/>
    <property type="evidence" value="ECO:0007669"/>
    <property type="project" value="TreeGrafter"/>
</dbReference>
<dbReference type="STRING" id="1122973.GCA_000379925_00699"/>
<dbReference type="PANTHER" id="PTHR23407:SF1">
    <property type="entry name" value="5-FORMYLTETRAHYDROFOLATE CYCLO-LIGASE"/>
    <property type="match status" value="1"/>
</dbReference>
<dbReference type="GO" id="GO:0030272">
    <property type="term" value="F:5-formyltetrahydrofolate cyclo-ligase activity"/>
    <property type="evidence" value="ECO:0007669"/>
    <property type="project" value="UniProtKB-EC"/>
</dbReference>
<dbReference type="SUPFAM" id="SSF100950">
    <property type="entry name" value="NagB/RpiA/CoA transferase-like"/>
    <property type="match status" value="1"/>
</dbReference>
<evidence type="ECO:0000256" key="1">
    <source>
        <dbReference type="ARBA" id="ARBA00010638"/>
    </source>
</evidence>
<dbReference type="InterPro" id="IPR024185">
    <property type="entry name" value="FTHF_cligase-like_sf"/>
</dbReference>
<reference evidence="5 6" key="1">
    <citation type="submission" date="2019-03" db="EMBL/GenBank/DDBJ databases">
        <title>Porphyromonas levii Isolated from the Uterus of Dairy Cows.</title>
        <authorList>
            <person name="Francis A.M."/>
        </authorList>
    </citation>
    <scope>NUCLEOTIDE SEQUENCE [LARGE SCALE GENOMIC DNA]</scope>
    <source>
        <strain evidence="5 6">AF5678</strain>
    </source>
</reference>
<gene>
    <name evidence="5" type="ORF">E4P47_00775</name>
</gene>
<comment type="caution">
    <text evidence="5">The sequence shown here is derived from an EMBL/GenBank/DDBJ whole genome shotgun (WGS) entry which is preliminary data.</text>
</comment>
<keyword evidence="6" id="KW-1185">Reference proteome</keyword>
<dbReference type="GO" id="GO:0005524">
    <property type="term" value="F:ATP binding"/>
    <property type="evidence" value="ECO:0007669"/>
    <property type="project" value="UniProtKB-KW"/>
</dbReference>
<dbReference type="Gene3D" id="3.40.50.10420">
    <property type="entry name" value="NagB/RpiA/CoA transferase-like"/>
    <property type="match status" value="1"/>
</dbReference>
<proteinExistence type="inferred from homology"/>
<dbReference type="EC" id="6.3.3.2" evidence="4"/>
<name>A0A4Y8WS84_9PORP</name>
<evidence type="ECO:0000256" key="2">
    <source>
        <dbReference type="ARBA" id="ARBA00022741"/>
    </source>
</evidence>
<dbReference type="EMBL" id="SPNC01000005">
    <property type="protein sequence ID" value="TFH97263.1"/>
    <property type="molecule type" value="Genomic_DNA"/>
</dbReference>
<keyword evidence="4" id="KW-0460">Magnesium</keyword>
<dbReference type="Pfam" id="PF01812">
    <property type="entry name" value="5-FTHF_cyc-lig"/>
    <property type="match status" value="1"/>
</dbReference>
<dbReference type="GO" id="GO:0046872">
    <property type="term" value="F:metal ion binding"/>
    <property type="evidence" value="ECO:0007669"/>
    <property type="project" value="UniProtKB-KW"/>
</dbReference>
<accession>A0A4Y8WS84</accession>